<dbReference type="InterPro" id="IPR008984">
    <property type="entry name" value="SMAD_FHA_dom_sf"/>
</dbReference>
<dbReference type="SUPFAM" id="SSF46689">
    <property type="entry name" value="Homeodomain-like"/>
    <property type="match status" value="1"/>
</dbReference>
<keyword evidence="3" id="KW-0805">Transcription regulation</keyword>
<evidence type="ECO:0000313" key="10">
    <source>
        <dbReference type="Proteomes" id="UP000067626"/>
    </source>
</evidence>
<dbReference type="InterPro" id="IPR025944">
    <property type="entry name" value="Sigma_54_int_dom_CS"/>
</dbReference>
<dbReference type="PROSITE" id="PS50006">
    <property type="entry name" value="FHA_DOMAIN"/>
    <property type="match status" value="1"/>
</dbReference>
<evidence type="ECO:0000256" key="1">
    <source>
        <dbReference type="ARBA" id="ARBA00022741"/>
    </source>
</evidence>
<dbReference type="PROSITE" id="PS00688">
    <property type="entry name" value="SIGMA54_INTERACT_3"/>
    <property type="match status" value="1"/>
</dbReference>
<evidence type="ECO:0000259" key="7">
    <source>
        <dbReference type="PROSITE" id="PS50006"/>
    </source>
</evidence>
<keyword evidence="2" id="KW-0067">ATP-binding</keyword>
<dbReference type="GO" id="GO:0006355">
    <property type="term" value="P:regulation of DNA-templated transcription"/>
    <property type="evidence" value="ECO:0007669"/>
    <property type="project" value="InterPro"/>
</dbReference>
<evidence type="ECO:0000256" key="5">
    <source>
        <dbReference type="ARBA" id="ARBA00023163"/>
    </source>
</evidence>
<dbReference type="Pfam" id="PF00498">
    <property type="entry name" value="FHA"/>
    <property type="match status" value="1"/>
</dbReference>
<feature type="compositionally biased region" description="Basic and acidic residues" evidence="6">
    <location>
        <begin position="1"/>
        <end position="20"/>
    </location>
</feature>
<dbReference type="InterPro" id="IPR058031">
    <property type="entry name" value="AAA_lid_NorR"/>
</dbReference>
<dbReference type="KEGG" id="ccro:CMC5_041420"/>
<evidence type="ECO:0000256" key="6">
    <source>
        <dbReference type="SAM" id="MobiDB-lite"/>
    </source>
</evidence>
<dbReference type="Gene3D" id="1.10.8.60">
    <property type="match status" value="1"/>
</dbReference>
<organism evidence="9 10">
    <name type="scientific">Chondromyces crocatus</name>
    <dbReference type="NCBI Taxonomy" id="52"/>
    <lineage>
        <taxon>Bacteria</taxon>
        <taxon>Pseudomonadati</taxon>
        <taxon>Myxococcota</taxon>
        <taxon>Polyangia</taxon>
        <taxon>Polyangiales</taxon>
        <taxon>Polyangiaceae</taxon>
        <taxon>Chondromyces</taxon>
    </lineage>
</organism>
<feature type="region of interest" description="Disordered" evidence="6">
    <location>
        <begin position="1"/>
        <end position="23"/>
    </location>
</feature>
<dbReference type="SMART" id="SM00240">
    <property type="entry name" value="FHA"/>
    <property type="match status" value="1"/>
</dbReference>
<feature type="compositionally biased region" description="Polar residues" evidence="6">
    <location>
        <begin position="258"/>
        <end position="270"/>
    </location>
</feature>
<dbReference type="SMART" id="SM00382">
    <property type="entry name" value="AAA"/>
    <property type="match status" value="1"/>
</dbReference>
<proteinExistence type="predicted"/>
<evidence type="ECO:0000256" key="4">
    <source>
        <dbReference type="ARBA" id="ARBA00023125"/>
    </source>
</evidence>
<dbReference type="GO" id="GO:0043565">
    <property type="term" value="F:sequence-specific DNA binding"/>
    <property type="evidence" value="ECO:0007669"/>
    <property type="project" value="InterPro"/>
</dbReference>
<dbReference type="STRING" id="52.CMC5_041420"/>
<protein>
    <submittedName>
        <fullName evidence="9">Sigma-54 dependent transcriptional regulator</fullName>
    </submittedName>
</protein>
<dbReference type="InterPro" id="IPR025943">
    <property type="entry name" value="Sigma_54_int_dom_ATP-bd_2"/>
</dbReference>
<reference evidence="9 10" key="1">
    <citation type="submission" date="2015-07" db="EMBL/GenBank/DDBJ databases">
        <title>Genome analysis of myxobacterium Chondromyces crocatus Cm c5 reveals a high potential for natural compound synthesis and the genetic basis for the loss of fruiting body formation.</title>
        <authorList>
            <person name="Zaburannyi N."/>
            <person name="Bunk B."/>
            <person name="Maier J."/>
            <person name="Overmann J."/>
            <person name="Mueller R."/>
        </authorList>
    </citation>
    <scope>NUCLEOTIDE SEQUENCE [LARGE SCALE GENOMIC DNA]</scope>
    <source>
        <strain evidence="9 10">Cm c5</strain>
    </source>
</reference>
<dbReference type="SUPFAM" id="SSF49879">
    <property type="entry name" value="SMAD/FHA domain"/>
    <property type="match status" value="1"/>
</dbReference>
<evidence type="ECO:0000256" key="2">
    <source>
        <dbReference type="ARBA" id="ARBA00022840"/>
    </source>
</evidence>
<feature type="domain" description="FHA" evidence="7">
    <location>
        <begin position="53"/>
        <end position="102"/>
    </location>
</feature>
<keyword evidence="1" id="KW-0547">Nucleotide-binding</keyword>
<evidence type="ECO:0000256" key="3">
    <source>
        <dbReference type="ARBA" id="ARBA00023015"/>
    </source>
</evidence>
<dbReference type="FunFam" id="3.40.50.300:FF:000006">
    <property type="entry name" value="DNA-binding transcriptional regulator NtrC"/>
    <property type="match status" value="1"/>
</dbReference>
<dbReference type="Pfam" id="PF00158">
    <property type="entry name" value="Sigma54_activat"/>
    <property type="match status" value="1"/>
</dbReference>
<gene>
    <name evidence="9" type="ORF">CMC5_041420</name>
</gene>
<dbReference type="AlphaFoldDB" id="A0A0K1EGL3"/>
<accession>A0A0K1EGL3</accession>
<dbReference type="Gene3D" id="3.40.50.300">
    <property type="entry name" value="P-loop containing nucleotide triphosphate hydrolases"/>
    <property type="match status" value="1"/>
</dbReference>
<dbReference type="PRINTS" id="PR01590">
    <property type="entry name" value="HTHFIS"/>
</dbReference>
<dbReference type="InterPro" id="IPR002078">
    <property type="entry name" value="Sigma_54_int"/>
</dbReference>
<sequence length="621" mass="67414">MSMESGKGRGVETCTERLPGEPELPSPPEMVLWLMVHYSDGVEPARLVAGQPLVVGRTDPSDLRIPDRTLSRTHARFTLSEGRIVVEDLRSTNGSFVAGKRIERAEIEIGGEIMLGMVTVRVSAFGTIKDVSVEAEGQFRRRLEDEAARAHLFRRPFAVLAVRIPGGGTERTTVGGWTHGLTTKLRLVDKLSLYTPDTALVLLPEMEREAALTAARGLATLRAEGHAPFHVGVAVYPEAATTVDALIELARDAAARATPQNPVASASTAAWTEGPASDPGDDMIVGKALRELHDTAERIAASELSVILHGETGTGKEVLAHFIHERSARRSKPMVCVNCGAVPATLLESTLFGYEKGAFTGANQPQTGMFEAAHGGTLFLDEIGELSLAAQAALLRVLESGKLTRVGSTKEKDVDVRVIAATHCDLEEMVAEKTFRQDLYFRLNTMVLQLPPLRERVDEIDKFVDRFRLRANKINKRHVKGISRDAAALLRAYTWPGNVRELRNVVDRAVVLARGELIQPEDLPSRLREANPAPSLQPDPALETPAQDSASLPEKAAPSSAVVLRQPSVPSAKIKAQVSEFEAKKLRETLAEVGGSRAKAAEKLGMPLRTLSRKVKKYGLV</sequence>
<dbReference type="Gene3D" id="2.60.200.20">
    <property type="match status" value="1"/>
</dbReference>
<dbReference type="GO" id="GO:0005524">
    <property type="term" value="F:ATP binding"/>
    <property type="evidence" value="ECO:0007669"/>
    <property type="project" value="UniProtKB-KW"/>
</dbReference>
<dbReference type="InterPro" id="IPR002197">
    <property type="entry name" value="HTH_Fis"/>
</dbReference>
<feature type="domain" description="Sigma-54 factor interaction" evidence="8">
    <location>
        <begin position="288"/>
        <end position="511"/>
    </location>
</feature>
<dbReference type="CDD" id="cd00009">
    <property type="entry name" value="AAA"/>
    <property type="match status" value="1"/>
</dbReference>
<dbReference type="PANTHER" id="PTHR32071">
    <property type="entry name" value="TRANSCRIPTIONAL REGULATORY PROTEIN"/>
    <property type="match status" value="1"/>
</dbReference>
<feature type="region of interest" description="Disordered" evidence="6">
    <location>
        <begin position="258"/>
        <end position="277"/>
    </location>
</feature>
<dbReference type="Pfam" id="PF02954">
    <property type="entry name" value="HTH_8"/>
    <property type="match status" value="1"/>
</dbReference>
<dbReference type="InterPro" id="IPR009057">
    <property type="entry name" value="Homeodomain-like_sf"/>
</dbReference>
<dbReference type="RefSeq" id="WP_050431983.1">
    <property type="nucleotide sequence ID" value="NZ_CP012159.1"/>
</dbReference>
<dbReference type="PATRIC" id="fig|52.7.peg.4559"/>
<keyword evidence="10" id="KW-1185">Reference proteome</keyword>
<dbReference type="Proteomes" id="UP000067626">
    <property type="component" value="Chromosome"/>
</dbReference>
<dbReference type="InterPro" id="IPR025662">
    <property type="entry name" value="Sigma_54_int_dom_ATP-bd_1"/>
</dbReference>
<name>A0A0K1EGL3_CHOCO</name>
<evidence type="ECO:0000313" key="9">
    <source>
        <dbReference type="EMBL" id="AKT39989.1"/>
    </source>
</evidence>
<dbReference type="InterPro" id="IPR003593">
    <property type="entry name" value="AAA+_ATPase"/>
</dbReference>
<dbReference type="CDD" id="cd00060">
    <property type="entry name" value="FHA"/>
    <property type="match status" value="1"/>
</dbReference>
<dbReference type="PROSITE" id="PS00676">
    <property type="entry name" value="SIGMA54_INTERACT_2"/>
    <property type="match status" value="1"/>
</dbReference>
<dbReference type="SUPFAM" id="SSF52540">
    <property type="entry name" value="P-loop containing nucleoside triphosphate hydrolases"/>
    <property type="match status" value="1"/>
</dbReference>
<keyword evidence="5" id="KW-0804">Transcription</keyword>
<dbReference type="InterPro" id="IPR027417">
    <property type="entry name" value="P-loop_NTPase"/>
</dbReference>
<keyword evidence="4" id="KW-0238">DNA-binding</keyword>
<dbReference type="PROSITE" id="PS50045">
    <property type="entry name" value="SIGMA54_INTERACT_4"/>
    <property type="match status" value="1"/>
</dbReference>
<dbReference type="PANTHER" id="PTHR32071:SF121">
    <property type="entry name" value="SIGMA L-DEPENDENT TRANSCRIPTIONAL REGULATOR YQIR-RELATED"/>
    <property type="match status" value="1"/>
</dbReference>
<evidence type="ECO:0000259" key="8">
    <source>
        <dbReference type="PROSITE" id="PS50045"/>
    </source>
</evidence>
<dbReference type="PROSITE" id="PS00675">
    <property type="entry name" value="SIGMA54_INTERACT_1"/>
    <property type="match status" value="1"/>
</dbReference>
<feature type="region of interest" description="Disordered" evidence="6">
    <location>
        <begin position="523"/>
        <end position="563"/>
    </location>
</feature>
<dbReference type="InterPro" id="IPR000253">
    <property type="entry name" value="FHA_dom"/>
</dbReference>
<dbReference type="EMBL" id="CP012159">
    <property type="protein sequence ID" value="AKT39989.1"/>
    <property type="molecule type" value="Genomic_DNA"/>
</dbReference>
<dbReference type="Gene3D" id="1.10.10.60">
    <property type="entry name" value="Homeodomain-like"/>
    <property type="match status" value="1"/>
</dbReference>
<dbReference type="Pfam" id="PF25601">
    <property type="entry name" value="AAA_lid_14"/>
    <property type="match status" value="1"/>
</dbReference>